<keyword evidence="2" id="KW-1185">Reference proteome</keyword>
<gene>
    <name evidence="1" type="ORF">DERYTH_LOCUS27770</name>
</gene>
<evidence type="ECO:0000313" key="1">
    <source>
        <dbReference type="EMBL" id="CAG8824791.1"/>
    </source>
</evidence>
<dbReference type="Proteomes" id="UP000789405">
    <property type="component" value="Unassembled WGS sequence"/>
</dbReference>
<proteinExistence type="predicted"/>
<feature type="non-terminal residue" evidence="1">
    <location>
        <position position="121"/>
    </location>
</feature>
<sequence length="121" mass="13852">NPQCNKCPLKVSLVEVPQKIPIEIKDTEESVIKHLYQTILSIIFVVGQIEIIANELYDYANDINFIDTHFITKKKELPDTELPSTNPIPNPTRYKLLNVHQTIIQNSEVDPENNLPSLKCK</sequence>
<organism evidence="1 2">
    <name type="scientific">Dentiscutata erythropus</name>
    <dbReference type="NCBI Taxonomy" id="1348616"/>
    <lineage>
        <taxon>Eukaryota</taxon>
        <taxon>Fungi</taxon>
        <taxon>Fungi incertae sedis</taxon>
        <taxon>Mucoromycota</taxon>
        <taxon>Glomeromycotina</taxon>
        <taxon>Glomeromycetes</taxon>
        <taxon>Diversisporales</taxon>
        <taxon>Gigasporaceae</taxon>
        <taxon>Dentiscutata</taxon>
    </lineage>
</organism>
<dbReference type="AlphaFoldDB" id="A0A9N9KDP0"/>
<reference evidence="1" key="1">
    <citation type="submission" date="2021-06" db="EMBL/GenBank/DDBJ databases">
        <authorList>
            <person name="Kallberg Y."/>
            <person name="Tangrot J."/>
            <person name="Rosling A."/>
        </authorList>
    </citation>
    <scope>NUCLEOTIDE SEQUENCE</scope>
    <source>
        <strain evidence="1">MA453B</strain>
    </source>
</reference>
<comment type="caution">
    <text evidence="1">The sequence shown here is derived from an EMBL/GenBank/DDBJ whole genome shotgun (WGS) entry which is preliminary data.</text>
</comment>
<name>A0A9N9KDP0_9GLOM</name>
<evidence type="ECO:0000313" key="2">
    <source>
        <dbReference type="Proteomes" id="UP000789405"/>
    </source>
</evidence>
<protein>
    <submittedName>
        <fullName evidence="1">24412_t:CDS:1</fullName>
    </submittedName>
</protein>
<dbReference type="EMBL" id="CAJVPY010065404">
    <property type="protein sequence ID" value="CAG8824791.1"/>
    <property type="molecule type" value="Genomic_DNA"/>
</dbReference>
<accession>A0A9N9KDP0</accession>